<evidence type="ECO:0000256" key="8">
    <source>
        <dbReference type="ARBA" id="ARBA00022723"/>
    </source>
</evidence>
<evidence type="ECO:0000256" key="13">
    <source>
        <dbReference type="ARBA" id="ARBA00033470"/>
    </source>
</evidence>
<evidence type="ECO:0000256" key="10">
    <source>
        <dbReference type="ARBA" id="ARBA00022777"/>
    </source>
</evidence>
<evidence type="ECO:0000256" key="5">
    <source>
        <dbReference type="ARBA" id="ARBA00011996"/>
    </source>
</evidence>
<sequence>MPDMNVRRIDEISKNDVGIAGGKGASLGEMTRTGIPVPPGFVLLATAFDRFLEETDLTQEVQAQLAQVNYEDIASVERASQVIHDLILSATMPTDIADEIVQAHETLGAEFMAVRSSATAEDSSVASWAGELETYLNTTEDKVIENIKRCWASLFTPRAIVYRNKKGMLDTRVSVAVVIQKMVQSEVSGITFTVHPVTEDRNQMVVEAAWGLGEMIVGGYVTPDSYVVNKRDGSLIDVNVSEQMEMMIRSAEGNTRVPVSEKNKSIQKLSIEQISEISTICQKIETHYSFPCDIEWAMEGGHFYIVQSRPITTLKTKTL</sequence>
<dbReference type="PATRIC" id="fig|1618986.3.peg.605"/>
<evidence type="ECO:0000256" key="11">
    <source>
        <dbReference type="ARBA" id="ARBA00022840"/>
    </source>
</evidence>
<dbReference type="EMBL" id="LCRN01000056">
    <property type="protein sequence ID" value="KKW34908.1"/>
    <property type="molecule type" value="Genomic_DNA"/>
</dbReference>
<evidence type="ECO:0000256" key="4">
    <source>
        <dbReference type="ARBA" id="ARBA00007837"/>
    </source>
</evidence>
<evidence type="ECO:0000256" key="7">
    <source>
        <dbReference type="ARBA" id="ARBA00022679"/>
    </source>
</evidence>
<feature type="domain" description="Pyruvate phosphate dikinase AMP/ATP-binding" evidence="15">
    <location>
        <begin position="19"/>
        <end position="317"/>
    </location>
</feature>
<name>A0A0G1XUN5_9BACT</name>
<dbReference type="Gene3D" id="3.30.1490.20">
    <property type="entry name" value="ATP-grasp fold, A domain"/>
    <property type="match status" value="1"/>
</dbReference>
<dbReference type="PANTHER" id="PTHR43030:SF1">
    <property type="entry name" value="PHOSPHOENOLPYRUVATE SYNTHASE"/>
    <property type="match status" value="1"/>
</dbReference>
<evidence type="ECO:0000256" key="1">
    <source>
        <dbReference type="ARBA" id="ARBA00001946"/>
    </source>
</evidence>
<keyword evidence="16" id="KW-0670">Pyruvate</keyword>
<dbReference type="SUPFAM" id="SSF56059">
    <property type="entry name" value="Glutathione synthetase ATP-binding domain-like"/>
    <property type="match status" value="1"/>
</dbReference>
<keyword evidence="11" id="KW-0067">ATP-binding</keyword>
<evidence type="ECO:0000313" key="16">
    <source>
        <dbReference type="EMBL" id="KKW34908.1"/>
    </source>
</evidence>
<evidence type="ECO:0000313" key="17">
    <source>
        <dbReference type="Proteomes" id="UP000033865"/>
    </source>
</evidence>
<dbReference type="PANTHER" id="PTHR43030">
    <property type="entry name" value="PHOSPHOENOLPYRUVATE SYNTHASE"/>
    <property type="match status" value="1"/>
</dbReference>
<dbReference type="Pfam" id="PF01326">
    <property type="entry name" value="PPDK_N"/>
    <property type="match status" value="1"/>
</dbReference>
<keyword evidence="10" id="KW-0418">Kinase</keyword>
<evidence type="ECO:0000259" key="15">
    <source>
        <dbReference type="Pfam" id="PF01326"/>
    </source>
</evidence>
<organism evidence="16 17">
    <name type="scientific">Candidatus Uhrbacteria bacterium GW2011_GWC2_53_7</name>
    <dbReference type="NCBI Taxonomy" id="1618986"/>
    <lineage>
        <taxon>Bacteria</taxon>
        <taxon>Candidatus Uhriibacteriota</taxon>
    </lineage>
</organism>
<evidence type="ECO:0000256" key="9">
    <source>
        <dbReference type="ARBA" id="ARBA00022741"/>
    </source>
</evidence>
<gene>
    <name evidence="16" type="ORF">UY82_C0056G0006</name>
</gene>
<keyword evidence="7" id="KW-0808">Transferase</keyword>
<dbReference type="GO" id="GO:0046872">
    <property type="term" value="F:metal ion binding"/>
    <property type="evidence" value="ECO:0007669"/>
    <property type="project" value="UniProtKB-KW"/>
</dbReference>
<reference evidence="16 17" key="1">
    <citation type="journal article" date="2015" name="Nature">
        <title>rRNA introns, odd ribosomes, and small enigmatic genomes across a large radiation of phyla.</title>
        <authorList>
            <person name="Brown C.T."/>
            <person name="Hug L.A."/>
            <person name="Thomas B.C."/>
            <person name="Sharon I."/>
            <person name="Castelle C.J."/>
            <person name="Singh A."/>
            <person name="Wilkins M.J."/>
            <person name="Williams K.H."/>
            <person name="Banfield J.F."/>
        </authorList>
    </citation>
    <scope>NUCLEOTIDE SEQUENCE [LARGE SCALE GENOMIC DNA]</scope>
</reference>
<keyword evidence="12" id="KW-0460">Magnesium</keyword>
<dbReference type="InterPro" id="IPR002192">
    <property type="entry name" value="PPDK_AMP/ATP-bd"/>
</dbReference>
<proteinExistence type="inferred from homology"/>
<dbReference type="Gene3D" id="3.30.470.20">
    <property type="entry name" value="ATP-grasp fold, B domain"/>
    <property type="match status" value="1"/>
</dbReference>
<comment type="similarity">
    <text evidence="4">Belongs to the PEP-utilizing enzyme family.</text>
</comment>
<dbReference type="GO" id="GO:0006094">
    <property type="term" value="P:gluconeogenesis"/>
    <property type="evidence" value="ECO:0007669"/>
    <property type="project" value="UniProtKB-UniPathway"/>
</dbReference>
<comment type="function">
    <text evidence="2">Catalyzes the phosphorylation of pyruvate to phosphoenolpyruvate.</text>
</comment>
<dbReference type="GO" id="GO:0008986">
    <property type="term" value="F:pyruvate, water dikinase activity"/>
    <property type="evidence" value="ECO:0007669"/>
    <property type="project" value="UniProtKB-EC"/>
</dbReference>
<evidence type="ECO:0000256" key="14">
    <source>
        <dbReference type="ARBA" id="ARBA00047700"/>
    </source>
</evidence>
<dbReference type="Proteomes" id="UP000033865">
    <property type="component" value="Unassembled WGS sequence"/>
</dbReference>
<dbReference type="InterPro" id="IPR013815">
    <property type="entry name" value="ATP_grasp_subdomain_1"/>
</dbReference>
<dbReference type="GO" id="GO:0005524">
    <property type="term" value="F:ATP binding"/>
    <property type="evidence" value="ECO:0007669"/>
    <property type="project" value="UniProtKB-KW"/>
</dbReference>
<comment type="pathway">
    <text evidence="3">Carbohydrate biosynthesis; gluconeogenesis.</text>
</comment>
<keyword evidence="9" id="KW-0547">Nucleotide-binding</keyword>
<evidence type="ECO:0000256" key="12">
    <source>
        <dbReference type="ARBA" id="ARBA00022842"/>
    </source>
</evidence>
<comment type="caution">
    <text evidence="16">The sequence shown here is derived from an EMBL/GenBank/DDBJ whole genome shotgun (WGS) entry which is preliminary data.</text>
</comment>
<evidence type="ECO:0000256" key="3">
    <source>
        <dbReference type="ARBA" id="ARBA00004742"/>
    </source>
</evidence>
<comment type="catalytic activity">
    <reaction evidence="14">
        <text>pyruvate + ATP + H2O = phosphoenolpyruvate + AMP + phosphate + 2 H(+)</text>
        <dbReference type="Rhea" id="RHEA:11364"/>
        <dbReference type="ChEBI" id="CHEBI:15361"/>
        <dbReference type="ChEBI" id="CHEBI:15377"/>
        <dbReference type="ChEBI" id="CHEBI:15378"/>
        <dbReference type="ChEBI" id="CHEBI:30616"/>
        <dbReference type="ChEBI" id="CHEBI:43474"/>
        <dbReference type="ChEBI" id="CHEBI:58702"/>
        <dbReference type="ChEBI" id="CHEBI:456215"/>
        <dbReference type="EC" id="2.7.9.2"/>
    </reaction>
</comment>
<keyword evidence="8" id="KW-0479">Metal-binding</keyword>
<comment type="cofactor">
    <cofactor evidence="1">
        <name>Mg(2+)</name>
        <dbReference type="ChEBI" id="CHEBI:18420"/>
    </cofactor>
</comment>
<dbReference type="UniPathway" id="UPA00138"/>
<evidence type="ECO:0000256" key="2">
    <source>
        <dbReference type="ARBA" id="ARBA00002988"/>
    </source>
</evidence>
<protein>
    <recommendedName>
        <fullName evidence="6">Phosphoenolpyruvate synthase</fullName>
        <ecNumber evidence="5">2.7.9.2</ecNumber>
    </recommendedName>
    <alternativeName>
        <fullName evidence="13">Pyruvate, water dikinase</fullName>
    </alternativeName>
</protein>
<dbReference type="InterPro" id="IPR006319">
    <property type="entry name" value="PEP_synth"/>
</dbReference>
<evidence type="ECO:0000256" key="6">
    <source>
        <dbReference type="ARBA" id="ARBA00021623"/>
    </source>
</evidence>
<accession>A0A0G1XUN5</accession>
<dbReference type="EC" id="2.7.9.2" evidence="5"/>
<dbReference type="AlphaFoldDB" id="A0A0G1XUN5"/>